<dbReference type="EMBL" id="JABANE010000023">
    <property type="protein sequence ID" value="NME68434.1"/>
    <property type="molecule type" value="Genomic_DNA"/>
</dbReference>
<evidence type="ECO:0000256" key="6">
    <source>
        <dbReference type="SAM" id="Phobius"/>
    </source>
</evidence>
<feature type="transmembrane region" description="Helical" evidence="6">
    <location>
        <begin position="338"/>
        <end position="358"/>
    </location>
</feature>
<keyword evidence="6" id="KW-0472">Membrane</keyword>
<dbReference type="Pfam" id="PF07696">
    <property type="entry name" value="7TMR-DISMED2"/>
    <property type="match status" value="1"/>
</dbReference>
<gene>
    <name evidence="9" type="ORF">HHU12_10735</name>
</gene>
<evidence type="ECO:0000256" key="7">
    <source>
        <dbReference type="SAM" id="SignalP"/>
    </source>
</evidence>
<evidence type="ECO:0000259" key="8">
    <source>
        <dbReference type="Pfam" id="PF07696"/>
    </source>
</evidence>
<dbReference type="InterPro" id="IPR036890">
    <property type="entry name" value="HATPase_C_sf"/>
</dbReference>
<evidence type="ECO:0000256" key="2">
    <source>
        <dbReference type="ARBA" id="ARBA00012438"/>
    </source>
</evidence>
<feature type="transmembrane region" description="Helical" evidence="6">
    <location>
        <begin position="245"/>
        <end position="264"/>
    </location>
</feature>
<proteinExistence type="predicted"/>
<dbReference type="PANTHER" id="PTHR24421:SF10">
    <property type="entry name" value="NITRATE_NITRITE SENSOR PROTEIN NARQ"/>
    <property type="match status" value="1"/>
</dbReference>
<evidence type="ECO:0000256" key="4">
    <source>
        <dbReference type="ARBA" id="ARBA00022777"/>
    </source>
</evidence>
<dbReference type="EC" id="2.7.13.3" evidence="2"/>
<dbReference type="GO" id="GO:0004673">
    <property type="term" value="F:protein histidine kinase activity"/>
    <property type="evidence" value="ECO:0007669"/>
    <property type="project" value="UniProtKB-EC"/>
</dbReference>
<dbReference type="PANTHER" id="PTHR24421">
    <property type="entry name" value="NITRATE/NITRITE SENSOR PROTEIN NARX-RELATED"/>
    <property type="match status" value="1"/>
</dbReference>
<feature type="transmembrane region" description="Helical" evidence="6">
    <location>
        <begin position="276"/>
        <end position="297"/>
    </location>
</feature>
<feature type="chain" id="PRO_5030630011" description="histidine kinase" evidence="7">
    <location>
        <begin position="23"/>
        <end position="610"/>
    </location>
</feature>
<feature type="transmembrane region" description="Helical" evidence="6">
    <location>
        <begin position="211"/>
        <end position="233"/>
    </location>
</feature>
<keyword evidence="5" id="KW-0902">Two-component regulatory system</keyword>
<evidence type="ECO:0000313" key="10">
    <source>
        <dbReference type="Proteomes" id="UP000576082"/>
    </source>
</evidence>
<feature type="domain" description="7TM-DISM receptor extracellular" evidence="8">
    <location>
        <begin position="55"/>
        <end position="158"/>
    </location>
</feature>
<keyword evidence="4" id="KW-0418">Kinase</keyword>
<sequence length="610" mass="70424">MKIKLIIVLLFCLLKITASVNAQIKIETLNDKFNLTPYAQKYGVDQPVFQGNRPVFSNNWEKPNRKGLSKGPTEEGSWYRLILTSEKEAQKVLYFNYSLIPTLELWVLSSGGDSIHYYGGTSSPVHLKSLGISDKGYSYVLNFDEGDEKIIYFRMEGQGWPIHSEVFLFDVTSFLESNQHEFYIISFLRAVVITLLSIGFLIGVLTRQPVFLFYALTFSAGILFAECEVGLFIDIFKDQYHDANYIMRHFFNLVYILSLVYFYNLFIPEQRFFKKFLSWFNPLFLVFSVVSIVSLIASKNPVVVYVNFISIVIISWVSFGFSTVILYKKRKFSLLSKYLFWVQISRVVIIAIFVTLPHMGLIQRSSYTDYVYYIFIVYESIVYFYLLLKRSITIYNEKIELKKAMLEKHKLYSKAVLEGQEKERNRIGRELHDSIGGNLALFNKSDTSMSQEAKNLLTNTMDSIRNLSHELISPSFHHISFKESIIDLVSKYNSDKQKVIVQFHDWPVIKNKETQHHCFRIIQELIHNAEKHSQASTVFIQFFGNDDEIGNIYYEDNGIGFDPQTVKGGIGLNNIDFRSASIGAKLTIESSVKGTIVKIEHISLKKEVSK</sequence>
<feature type="transmembrane region" description="Helical" evidence="6">
    <location>
        <begin position="370"/>
        <end position="388"/>
    </location>
</feature>
<evidence type="ECO:0000313" key="9">
    <source>
        <dbReference type="EMBL" id="NME68434.1"/>
    </source>
</evidence>
<dbReference type="Proteomes" id="UP000576082">
    <property type="component" value="Unassembled WGS sequence"/>
</dbReference>
<feature type="transmembrane region" description="Helical" evidence="6">
    <location>
        <begin position="303"/>
        <end position="326"/>
    </location>
</feature>
<dbReference type="CDD" id="cd16917">
    <property type="entry name" value="HATPase_UhpB-NarQ-NarX-like"/>
    <property type="match status" value="1"/>
</dbReference>
<keyword evidence="7" id="KW-0732">Signal</keyword>
<evidence type="ECO:0000256" key="3">
    <source>
        <dbReference type="ARBA" id="ARBA00022679"/>
    </source>
</evidence>
<reference evidence="9 10" key="1">
    <citation type="submission" date="2020-04" db="EMBL/GenBank/DDBJ databases">
        <title>Flammeovirga sp. SR4, a novel species isolated from seawater.</title>
        <authorList>
            <person name="Wang X."/>
        </authorList>
    </citation>
    <scope>NUCLEOTIDE SEQUENCE [LARGE SCALE GENOMIC DNA]</scope>
    <source>
        <strain evidence="9 10">ATCC 23126</strain>
    </source>
</reference>
<comment type="catalytic activity">
    <reaction evidence="1">
        <text>ATP + protein L-histidine = ADP + protein N-phospho-L-histidine.</text>
        <dbReference type="EC" id="2.7.13.3"/>
    </reaction>
</comment>
<keyword evidence="6" id="KW-1133">Transmembrane helix</keyword>
<feature type="transmembrane region" description="Helical" evidence="6">
    <location>
        <begin position="182"/>
        <end position="204"/>
    </location>
</feature>
<dbReference type="Gene3D" id="1.20.5.1930">
    <property type="match status" value="1"/>
</dbReference>
<name>A0A7X9RU05_9BACT</name>
<dbReference type="GO" id="GO:0000160">
    <property type="term" value="P:phosphorelay signal transduction system"/>
    <property type="evidence" value="ECO:0007669"/>
    <property type="project" value="UniProtKB-KW"/>
</dbReference>
<keyword evidence="6" id="KW-0812">Transmembrane</keyword>
<evidence type="ECO:0000256" key="1">
    <source>
        <dbReference type="ARBA" id="ARBA00000085"/>
    </source>
</evidence>
<dbReference type="Gene3D" id="2.60.40.2380">
    <property type="match status" value="1"/>
</dbReference>
<dbReference type="RefSeq" id="WP_169656736.1">
    <property type="nucleotide sequence ID" value="NZ_JABANE010000023.1"/>
</dbReference>
<dbReference type="AlphaFoldDB" id="A0A7X9RU05"/>
<dbReference type="SUPFAM" id="SSF55874">
    <property type="entry name" value="ATPase domain of HSP90 chaperone/DNA topoisomerase II/histidine kinase"/>
    <property type="match status" value="1"/>
</dbReference>
<protein>
    <recommendedName>
        <fullName evidence="2">histidine kinase</fullName>
        <ecNumber evidence="2">2.7.13.3</ecNumber>
    </recommendedName>
</protein>
<dbReference type="InterPro" id="IPR050482">
    <property type="entry name" value="Sensor_HK_TwoCompSys"/>
</dbReference>
<keyword evidence="10" id="KW-1185">Reference proteome</keyword>
<dbReference type="Gene3D" id="3.30.565.10">
    <property type="entry name" value="Histidine kinase-like ATPase, C-terminal domain"/>
    <property type="match status" value="1"/>
</dbReference>
<evidence type="ECO:0000256" key="5">
    <source>
        <dbReference type="ARBA" id="ARBA00023012"/>
    </source>
</evidence>
<accession>A0A7X9RU05</accession>
<feature type="signal peptide" evidence="7">
    <location>
        <begin position="1"/>
        <end position="22"/>
    </location>
</feature>
<dbReference type="InterPro" id="IPR011622">
    <property type="entry name" value="7TMR_DISM_rcpt_extracell_dom2"/>
</dbReference>
<comment type="caution">
    <text evidence="9">The sequence shown here is derived from an EMBL/GenBank/DDBJ whole genome shotgun (WGS) entry which is preliminary data.</text>
</comment>
<keyword evidence="3" id="KW-0808">Transferase</keyword>
<organism evidence="9 10">
    <name type="scientific">Flammeovirga aprica JL-4</name>
    <dbReference type="NCBI Taxonomy" id="694437"/>
    <lineage>
        <taxon>Bacteria</taxon>
        <taxon>Pseudomonadati</taxon>
        <taxon>Bacteroidota</taxon>
        <taxon>Cytophagia</taxon>
        <taxon>Cytophagales</taxon>
        <taxon>Flammeovirgaceae</taxon>
        <taxon>Flammeovirga</taxon>
    </lineage>
</organism>